<keyword evidence="5 7" id="KW-1133">Transmembrane helix</keyword>
<evidence type="ECO:0000256" key="6">
    <source>
        <dbReference type="ARBA" id="ARBA00023136"/>
    </source>
</evidence>
<name>A0A0U5H1K6_9EURY</name>
<reference evidence="9" key="1">
    <citation type="journal article" date="2016" name="Environ. Microbiol.">
        <title>The complete genome of a viable archaeum isolated from 123-million-year-old rock salt.</title>
        <authorList>
            <person name="Jaakkola S.T."/>
            <person name="Pfeiffer F."/>
            <person name="Ravantti J.J."/>
            <person name="Guo Q."/>
            <person name="Liu Y."/>
            <person name="Chen X."/>
            <person name="Ma H."/>
            <person name="Yang C."/>
            <person name="Oksanen H.M."/>
            <person name="Bamford D.H."/>
        </authorList>
    </citation>
    <scope>NUCLEOTIDE SEQUENCE</scope>
    <source>
        <strain evidence="9">JI20-1</strain>
    </source>
</reference>
<feature type="transmembrane region" description="Helical" evidence="7">
    <location>
        <begin position="335"/>
        <end position="359"/>
    </location>
</feature>
<evidence type="ECO:0000256" key="1">
    <source>
        <dbReference type="ARBA" id="ARBA00004651"/>
    </source>
</evidence>
<comment type="subcellular location">
    <subcellularLocation>
        <location evidence="1">Cell membrane</location>
        <topology evidence="1">Multi-pass membrane protein</topology>
    </subcellularLocation>
</comment>
<organism evidence="8 9">
    <name type="scientific">Halobacterium hubeiense</name>
    <dbReference type="NCBI Taxonomy" id="1407499"/>
    <lineage>
        <taxon>Archaea</taxon>
        <taxon>Methanobacteriati</taxon>
        <taxon>Methanobacteriota</taxon>
        <taxon>Stenosarchaea group</taxon>
        <taxon>Halobacteria</taxon>
        <taxon>Halobacteriales</taxon>
        <taxon>Halobacteriaceae</taxon>
        <taxon>Halobacterium</taxon>
    </lineage>
</organism>
<keyword evidence="3" id="KW-0808">Transferase</keyword>
<accession>A0A0U5H1K6</accession>
<dbReference type="EMBL" id="LN831302">
    <property type="protein sequence ID" value="CQH48556.1"/>
    <property type="molecule type" value="Genomic_DNA"/>
</dbReference>
<gene>
    <name evidence="8" type="ORF">HHUB_1433</name>
</gene>
<dbReference type="Proteomes" id="UP000066737">
    <property type="component" value="Chromosome I"/>
</dbReference>
<keyword evidence="9" id="KW-1185">Reference proteome</keyword>
<sequence length="408" mass="42277">MASVRAPRLVLLAGVLAGVANTALFPLRNPEQVALATDVYYYSARAALRGADFYAVNPLGQTGFVYPPAVVLAFVPHAALGDPLLAYALQWLLNLAALAALAVLVVRAVERAGVALTRFDRALITAAVFLVGPVGVNLVMGQVNPLLALGLAGGAVLLERDRDTAAAGAAFGLVALVKLFPALVGVWLLRQRAWRAVAAATATGLAGLAVGLLAFGPDASVTYFTETLAGESAVASFADGTDSTAPYATIRRQLAALAPGLPASWLLPVGALVLAPVFAGVNRAVGDFRSRLVALQGTLQATLLLLPLEPFYAILVLFPLLALLYALGDGWPRRLLLAGVLLLLVPIMWPTITTAMAVLPAGVAAVLRDAATGLFSFVLPPTVGAWLVLAGCLLYQHRAATERANGFA</sequence>
<dbReference type="OrthoDB" id="307029at2157"/>
<evidence type="ECO:0000256" key="5">
    <source>
        <dbReference type="ARBA" id="ARBA00022989"/>
    </source>
</evidence>
<feature type="transmembrane region" description="Helical" evidence="7">
    <location>
        <begin position="311"/>
        <end position="328"/>
    </location>
</feature>
<feature type="transmembrane region" description="Helical" evidence="7">
    <location>
        <begin position="196"/>
        <end position="215"/>
    </location>
</feature>
<keyword evidence="6 7" id="KW-0472">Membrane</keyword>
<dbReference type="KEGG" id="hhb:Hhub_1433"/>
<proteinExistence type="predicted"/>
<dbReference type="RefSeq" id="WP_059055756.1">
    <property type="nucleotide sequence ID" value="NZ_CEML01000002.1"/>
</dbReference>
<feature type="transmembrane region" description="Helical" evidence="7">
    <location>
        <begin position="165"/>
        <end position="189"/>
    </location>
</feature>
<evidence type="ECO:0000256" key="3">
    <source>
        <dbReference type="ARBA" id="ARBA00022679"/>
    </source>
</evidence>
<evidence type="ECO:0000256" key="4">
    <source>
        <dbReference type="ARBA" id="ARBA00022692"/>
    </source>
</evidence>
<dbReference type="GO" id="GO:0016758">
    <property type="term" value="F:hexosyltransferase activity"/>
    <property type="evidence" value="ECO:0007669"/>
    <property type="project" value="InterPro"/>
</dbReference>
<protein>
    <submittedName>
        <fullName evidence="8">DUF2029 family protein</fullName>
    </submittedName>
</protein>
<feature type="transmembrane region" description="Helical" evidence="7">
    <location>
        <begin position="121"/>
        <end position="140"/>
    </location>
</feature>
<feature type="transmembrane region" description="Helical" evidence="7">
    <location>
        <begin position="371"/>
        <end position="395"/>
    </location>
</feature>
<evidence type="ECO:0000256" key="7">
    <source>
        <dbReference type="SAM" id="Phobius"/>
    </source>
</evidence>
<keyword evidence="4 7" id="KW-0812">Transmembrane</keyword>
<evidence type="ECO:0000313" key="9">
    <source>
        <dbReference type="Proteomes" id="UP000066737"/>
    </source>
</evidence>
<dbReference type="InterPro" id="IPR018584">
    <property type="entry name" value="GT87"/>
</dbReference>
<dbReference type="GeneID" id="26658122"/>
<evidence type="ECO:0000313" key="8">
    <source>
        <dbReference type="EMBL" id="CQH48556.1"/>
    </source>
</evidence>
<dbReference type="GO" id="GO:0005886">
    <property type="term" value="C:plasma membrane"/>
    <property type="evidence" value="ECO:0007669"/>
    <property type="project" value="UniProtKB-SubCell"/>
</dbReference>
<dbReference type="AlphaFoldDB" id="A0A0U5H1K6"/>
<dbReference type="Pfam" id="PF09594">
    <property type="entry name" value="GT87"/>
    <property type="match status" value="1"/>
</dbReference>
<dbReference type="STRING" id="1407499.HHUB_1433"/>
<keyword evidence="2" id="KW-1003">Cell membrane</keyword>
<feature type="transmembrane region" description="Helical" evidence="7">
    <location>
        <begin position="84"/>
        <end position="109"/>
    </location>
</feature>
<evidence type="ECO:0000256" key="2">
    <source>
        <dbReference type="ARBA" id="ARBA00022475"/>
    </source>
</evidence>